<proteinExistence type="predicted"/>
<dbReference type="SUPFAM" id="SSF52266">
    <property type="entry name" value="SGNH hydrolase"/>
    <property type="match status" value="1"/>
</dbReference>
<sequence length="385" mass="41130">MHMGVQWVAAHRAAMVSPYDGLSFTKPRGGFSGRTVRQVVHLHRGGPQLRVWLSNQFGSGPLRIGEARVGRHLGGGRIAEDQIRLSFGGSKSVEIVAGTEVVSDLTDFEVPDDAELAISLYVVEDSGLATNHPEALQTGYVAAGNTAADPEPGLAEEIASLYWIKGVDLRLERSGDEPVVAAFGDSLTDGSGTTPGAHQRYPDHLSRRLGLPVLNLGIGGNRLLRNGFGPAGLLRFQPDVLSVPGLTHVIIALGINDLGLPAMLGQPKTGAEEMIAGFTTLARLAREAGVAPIGATLPPYAGTTFPGYHSEKGDRIREAVNDWIRRTPEYHACLDIDAAVRDPERPSRFHPDLHCGDGLHPNDEGARAMAHAIGLDAFLTRRVSR</sequence>
<accession>A0ABN3U9I0</accession>
<dbReference type="InterPro" id="IPR036514">
    <property type="entry name" value="SGNH_hydro_sf"/>
</dbReference>
<name>A0ABN3U9I0_9ACTN</name>
<gene>
    <name evidence="2" type="ORF">GCM10010439_29140</name>
</gene>
<evidence type="ECO:0000259" key="1">
    <source>
        <dbReference type="Pfam" id="PF13472"/>
    </source>
</evidence>
<keyword evidence="3" id="KW-1185">Reference proteome</keyword>
<dbReference type="GO" id="GO:0016787">
    <property type="term" value="F:hydrolase activity"/>
    <property type="evidence" value="ECO:0007669"/>
    <property type="project" value="UniProtKB-KW"/>
</dbReference>
<dbReference type="PANTHER" id="PTHR43784">
    <property type="entry name" value="GDSL-LIKE LIPASE/ACYLHYDROLASE, PUTATIVE (AFU_ORTHOLOGUE AFUA_2G00820)-RELATED"/>
    <property type="match status" value="1"/>
</dbReference>
<dbReference type="InterPro" id="IPR053140">
    <property type="entry name" value="GDSL_Rv0518-like"/>
</dbReference>
<feature type="domain" description="SGNH hydrolase-type esterase" evidence="1">
    <location>
        <begin position="182"/>
        <end position="368"/>
    </location>
</feature>
<organism evidence="2 3">
    <name type="scientific">Actinocorallia aurantiaca</name>
    <dbReference type="NCBI Taxonomy" id="46204"/>
    <lineage>
        <taxon>Bacteria</taxon>
        <taxon>Bacillati</taxon>
        <taxon>Actinomycetota</taxon>
        <taxon>Actinomycetes</taxon>
        <taxon>Streptosporangiales</taxon>
        <taxon>Thermomonosporaceae</taxon>
        <taxon>Actinocorallia</taxon>
    </lineage>
</organism>
<dbReference type="Proteomes" id="UP001501842">
    <property type="component" value="Unassembled WGS sequence"/>
</dbReference>
<comment type="caution">
    <text evidence="2">The sequence shown here is derived from an EMBL/GenBank/DDBJ whole genome shotgun (WGS) entry which is preliminary data.</text>
</comment>
<evidence type="ECO:0000313" key="3">
    <source>
        <dbReference type="Proteomes" id="UP001501842"/>
    </source>
</evidence>
<dbReference type="Pfam" id="PF13472">
    <property type="entry name" value="Lipase_GDSL_2"/>
    <property type="match status" value="1"/>
</dbReference>
<protein>
    <submittedName>
        <fullName evidence="2">SGNH/GDSL hydrolase family protein</fullName>
    </submittedName>
</protein>
<dbReference type="PANTHER" id="PTHR43784:SF2">
    <property type="entry name" value="GDSL-LIKE LIPASE_ACYLHYDROLASE, PUTATIVE (AFU_ORTHOLOGUE AFUA_2G00820)-RELATED"/>
    <property type="match status" value="1"/>
</dbReference>
<evidence type="ECO:0000313" key="2">
    <source>
        <dbReference type="EMBL" id="GAA2726473.1"/>
    </source>
</evidence>
<reference evidence="2 3" key="1">
    <citation type="journal article" date="2019" name="Int. J. Syst. Evol. Microbiol.">
        <title>The Global Catalogue of Microorganisms (GCM) 10K type strain sequencing project: providing services to taxonomists for standard genome sequencing and annotation.</title>
        <authorList>
            <consortium name="The Broad Institute Genomics Platform"/>
            <consortium name="The Broad Institute Genome Sequencing Center for Infectious Disease"/>
            <person name="Wu L."/>
            <person name="Ma J."/>
        </authorList>
    </citation>
    <scope>NUCLEOTIDE SEQUENCE [LARGE SCALE GENOMIC DNA]</scope>
    <source>
        <strain evidence="2 3">JCM 8201</strain>
    </source>
</reference>
<dbReference type="Gene3D" id="3.40.50.1110">
    <property type="entry name" value="SGNH hydrolase"/>
    <property type="match status" value="1"/>
</dbReference>
<dbReference type="InterPro" id="IPR013830">
    <property type="entry name" value="SGNH_hydro"/>
</dbReference>
<dbReference type="EMBL" id="BAAATZ010000009">
    <property type="protein sequence ID" value="GAA2726473.1"/>
    <property type="molecule type" value="Genomic_DNA"/>
</dbReference>
<keyword evidence="2" id="KW-0378">Hydrolase</keyword>